<evidence type="ECO:0008006" key="4">
    <source>
        <dbReference type="Google" id="ProtNLM"/>
    </source>
</evidence>
<dbReference type="Proteomes" id="UP000830583">
    <property type="component" value="Chromosome"/>
</dbReference>
<keyword evidence="3" id="KW-1185">Reference proteome</keyword>
<gene>
    <name evidence="2" type="ORF">M0M57_08725</name>
</gene>
<dbReference type="EMBL" id="CP096205">
    <property type="protein sequence ID" value="UPQ77717.1"/>
    <property type="molecule type" value="Genomic_DNA"/>
</dbReference>
<feature type="transmembrane region" description="Helical" evidence="1">
    <location>
        <begin position="39"/>
        <end position="57"/>
    </location>
</feature>
<evidence type="ECO:0000313" key="3">
    <source>
        <dbReference type="Proteomes" id="UP000830583"/>
    </source>
</evidence>
<feature type="transmembrane region" description="Helical" evidence="1">
    <location>
        <begin position="108"/>
        <end position="131"/>
    </location>
</feature>
<protein>
    <recommendedName>
        <fullName evidence="4">DUF2306 domain-containing protein</fullName>
    </recommendedName>
</protein>
<organism evidence="2 3">
    <name type="scientific">Flavobacterium azooxidireducens</name>
    <dbReference type="NCBI Taxonomy" id="1871076"/>
    <lineage>
        <taxon>Bacteria</taxon>
        <taxon>Pseudomonadati</taxon>
        <taxon>Bacteroidota</taxon>
        <taxon>Flavobacteriia</taxon>
        <taxon>Flavobacteriales</taxon>
        <taxon>Flavobacteriaceae</taxon>
        <taxon>Flavobacterium</taxon>
    </lineage>
</organism>
<sequence length="234" mass="26965">MEKKQNIFILAVVVILMITLIGFFKPYLGKFPSFESVPLITHLHFVAFSCWFVILIWQPILIRQKKYETHRKVGRLTYLLVPILVSTIIGIVYHQLSFFVPGESNESVYINMLGGSLSGTSFVIYYVLAILNTKNTRWHVAFIIASSLVLLNPGLSRMVALMSDKETGLLAMITTPFIVLLFILLYEKFRLKKDILKSPYALIFLLFMMELFVFASIADSKFWRSFIENLAENY</sequence>
<name>A0ABY4KA93_9FLAO</name>
<keyword evidence="1" id="KW-0472">Membrane</keyword>
<feature type="transmembrane region" description="Helical" evidence="1">
    <location>
        <begin position="7"/>
        <end position="27"/>
    </location>
</feature>
<dbReference type="RefSeq" id="WP_248432632.1">
    <property type="nucleotide sequence ID" value="NZ_CP096205.1"/>
</dbReference>
<feature type="transmembrane region" description="Helical" evidence="1">
    <location>
        <begin position="78"/>
        <end position="96"/>
    </location>
</feature>
<reference evidence="2" key="1">
    <citation type="submission" date="2022-04" db="EMBL/GenBank/DDBJ databases">
        <title>Consumption of N2O by Flavobacterium azooxidireducens sp. nov. isolated from Decomposing Leaf Litter of Phragmites australis (Cav.).</title>
        <authorList>
            <person name="Behrendt U."/>
            <person name="Spanner T."/>
            <person name="Augustin J."/>
            <person name="Horn M.A."/>
            <person name="Kolb S."/>
            <person name="Ulrich A."/>
        </authorList>
    </citation>
    <scope>NUCLEOTIDE SEQUENCE</scope>
    <source>
        <strain evidence="2">IGB 4-14</strain>
    </source>
</reference>
<feature type="transmembrane region" description="Helical" evidence="1">
    <location>
        <begin position="198"/>
        <end position="218"/>
    </location>
</feature>
<evidence type="ECO:0000313" key="2">
    <source>
        <dbReference type="EMBL" id="UPQ77717.1"/>
    </source>
</evidence>
<accession>A0ABY4KA93</accession>
<feature type="transmembrane region" description="Helical" evidence="1">
    <location>
        <begin position="167"/>
        <end position="186"/>
    </location>
</feature>
<proteinExistence type="predicted"/>
<keyword evidence="1" id="KW-1133">Transmembrane helix</keyword>
<evidence type="ECO:0000256" key="1">
    <source>
        <dbReference type="SAM" id="Phobius"/>
    </source>
</evidence>
<keyword evidence="1" id="KW-0812">Transmembrane</keyword>
<feature type="transmembrane region" description="Helical" evidence="1">
    <location>
        <begin position="138"/>
        <end position="155"/>
    </location>
</feature>